<protein>
    <submittedName>
        <fullName evidence="2">Uncharacterized protein</fullName>
    </submittedName>
</protein>
<dbReference type="Proteomes" id="UP000335636">
    <property type="component" value="Unassembled WGS sequence"/>
</dbReference>
<feature type="compositionally biased region" description="Polar residues" evidence="1">
    <location>
        <begin position="1"/>
        <end position="11"/>
    </location>
</feature>
<keyword evidence="3" id="KW-1185">Reference proteome</keyword>
<reference evidence="2" key="1">
    <citation type="submission" date="2019-04" db="EMBL/GenBank/DDBJ databases">
        <authorList>
            <person name="Alioto T."/>
            <person name="Alioto T."/>
        </authorList>
    </citation>
    <scope>NUCLEOTIDE SEQUENCE [LARGE SCALE GENOMIC DNA]</scope>
</reference>
<accession>A0A5E4BWH4</accession>
<feature type="compositionally biased region" description="Basic and acidic residues" evidence="1">
    <location>
        <begin position="61"/>
        <end position="91"/>
    </location>
</feature>
<organism evidence="2 3">
    <name type="scientific">Marmota monax</name>
    <name type="common">Woodchuck</name>
    <dbReference type="NCBI Taxonomy" id="9995"/>
    <lineage>
        <taxon>Eukaryota</taxon>
        <taxon>Metazoa</taxon>
        <taxon>Chordata</taxon>
        <taxon>Craniata</taxon>
        <taxon>Vertebrata</taxon>
        <taxon>Euteleostomi</taxon>
        <taxon>Mammalia</taxon>
        <taxon>Eutheria</taxon>
        <taxon>Euarchontoglires</taxon>
        <taxon>Glires</taxon>
        <taxon>Rodentia</taxon>
        <taxon>Sciuromorpha</taxon>
        <taxon>Sciuridae</taxon>
        <taxon>Xerinae</taxon>
        <taxon>Marmotini</taxon>
        <taxon>Marmota</taxon>
    </lineage>
</organism>
<proteinExistence type="predicted"/>
<dbReference type="EMBL" id="CABDUW010000702">
    <property type="protein sequence ID" value="VTJ73835.1"/>
    <property type="molecule type" value="Genomic_DNA"/>
</dbReference>
<feature type="compositionally biased region" description="Polar residues" evidence="1">
    <location>
        <begin position="18"/>
        <end position="36"/>
    </location>
</feature>
<comment type="caution">
    <text evidence="2">The sequence shown here is derived from an EMBL/GenBank/DDBJ whole genome shotgun (WGS) entry which is preliminary data.</text>
</comment>
<gene>
    <name evidence="2" type="ORF">MONAX_5E038472</name>
</gene>
<dbReference type="AlphaFoldDB" id="A0A5E4BWH4"/>
<sequence length="91" mass="10154">MAALTAQQSRQGHAKLGTQAQKGNLSQQRSRMQPKTPSHPAPLGNERKKNASRVSGVRQCVLDRTDIQCKSQDSKKHVAQPEREEMNNVKH</sequence>
<evidence type="ECO:0000256" key="1">
    <source>
        <dbReference type="SAM" id="MobiDB-lite"/>
    </source>
</evidence>
<evidence type="ECO:0000313" key="3">
    <source>
        <dbReference type="Proteomes" id="UP000335636"/>
    </source>
</evidence>
<name>A0A5E4BWH4_MARMO</name>
<feature type="region of interest" description="Disordered" evidence="1">
    <location>
        <begin position="1"/>
        <end position="91"/>
    </location>
</feature>
<evidence type="ECO:0000313" key="2">
    <source>
        <dbReference type="EMBL" id="VTJ73835.1"/>
    </source>
</evidence>